<keyword evidence="1" id="KW-0812">Transmembrane</keyword>
<organism evidence="2 3">
    <name type="scientific">Methylocystis rosea</name>
    <dbReference type="NCBI Taxonomy" id="173366"/>
    <lineage>
        <taxon>Bacteria</taxon>
        <taxon>Pseudomonadati</taxon>
        <taxon>Pseudomonadota</taxon>
        <taxon>Alphaproteobacteria</taxon>
        <taxon>Hyphomicrobiales</taxon>
        <taxon>Methylocystaceae</taxon>
        <taxon>Methylocystis</taxon>
    </lineage>
</organism>
<evidence type="ECO:0000313" key="2">
    <source>
        <dbReference type="EMBL" id="AZG75725.1"/>
    </source>
</evidence>
<dbReference type="RefSeq" id="WP_124737586.1">
    <property type="nucleotide sequence ID" value="NZ_CP034086.1"/>
</dbReference>
<name>A0A3G8M342_9HYPH</name>
<protein>
    <submittedName>
        <fullName evidence="2">Uncharacterized protein</fullName>
    </submittedName>
</protein>
<sequence length="116" mass="12424">MKPLTARLHGYLDYLTVLIFLAAPAVLGFGGLPAKLAWLLAGVHLAMTLVTKFPLGVFRRLAFALHGWVERIVGPALIAVAFLPDIFSVKPAFAFFAGMGLVIIAVGWLTDYAEAG</sequence>
<reference evidence="2 3" key="1">
    <citation type="submission" date="2018-11" db="EMBL/GenBank/DDBJ databases">
        <title>Genome squencing of methanotrophic bacteria isolated from alkaline groundwater in Korea.</title>
        <authorList>
            <person name="Nguyen L.N."/>
        </authorList>
    </citation>
    <scope>NUCLEOTIDE SEQUENCE [LARGE SCALE GENOMIC DNA]</scope>
    <source>
        <strain evidence="2 3">GW6</strain>
    </source>
</reference>
<keyword evidence="1" id="KW-0472">Membrane</keyword>
<dbReference type="EMBL" id="CP034086">
    <property type="protein sequence ID" value="AZG75725.1"/>
    <property type="molecule type" value="Genomic_DNA"/>
</dbReference>
<feature type="transmembrane region" description="Helical" evidence="1">
    <location>
        <begin position="36"/>
        <end position="56"/>
    </location>
</feature>
<gene>
    <name evidence="2" type="ORF">EHO51_02665</name>
</gene>
<evidence type="ECO:0000313" key="3">
    <source>
        <dbReference type="Proteomes" id="UP000273982"/>
    </source>
</evidence>
<dbReference type="KEGG" id="mros:EHO51_02665"/>
<keyword evidence="1" id="KW-1133">Transmembrane helix</keyword>
<feature type="transmembrane region" description="Helical" evidence="1">
    <location>
        <begin position="93"/>
        <end position="113"/>
    </location>
</feature>
<dbReference type="Proteomes" id="UP000273982">
    <property type="component" value="Chromosome"/>
</dbReference>
<feature type="transmembrane region" description="Helical" evidence="1">
    <location>
        <begin position="12"/>
        <end position="30"/>
    </location>
</feature>
<dbReference type="AlphaFoldDB" id="A0A3G8M342"/>
<proteinExistence type="predicted"/>
<accession>A0A3G8M342</accession>
<evidence type="ECO:0000256" key="1">
    <source>
        <dbReference type="SAM" id="Phobius"/>
    </source>
</evidence>